<protein>
    <submittedName>
        <fullName evidence="9">Fumarate hydratase</fullName>
    </submittedName>
</protein>
<keyword evidence="2" id="KW-0004">4Fe-4S</keyword>
<dbReference type="NCBIfam" id="TIGR00722">
    <property type="entry name" value="ttdA_fumA_fumB"/>
    <property type="match status" value="1"/>
</dbReference>
<feature type="domain" description="Fe-S hydro-lyase tartrate dehydratase alpha-type catalytic" evidence="8">
    <location>
        <begin position="32"/>
        <end position="301"/>
    </location>
</feature>
<evidence type="ECO:0000256" key="3">
    <source>
        <dbReference type="ARBA" id="ARBA00022723"/>
    </source>
</evidence>
<dbReference type="GO" id="GO:0051539">
    <property type="term" value="F:4 iron, 4 sulfur cluster binding"/>
    <property type="evidence" value="ECO:0007669"/>
    <property type="project" value="UniProtKB-KW"/>
</dbReference>
<evidence type="ECO:0000256" key="4">
    <source>
        <dbReference type="ARBA" id="ARBA00023004"/>
    </source>
</evidence>
<comment type="caution">
    <text evidence="9">The sequence shown here is derived from an EMBL/GenBank/DDBJ whole genome shotgun (WGS) entry which is preliminary data.</text>
</comment>
<organism evidence="9 10">
    <name type="scientific">Eiseniibacteriota bacterium</name>
    <dbReference type="NCBI Taxonomy" id="2212470"/>
    <lineage>
        <taxon>Bacteria</taxon>
        <taxon>Candidatus Eiseniibacteriota</taxon>
    </lineage>
</organism>
<evidence type="ECO:0000256" key="7">
    <source>
        <dbReference type="SAM" id="MobiDB-lite"/>
    </source>
</evidence>
<evidence type="ECO:0000313" key="10">
    <source>
        <dbReference type="Proteomes" id="UP000777784"/>
    </source>
</evidence>
<dbReference type="Proteomes" id="UP000777784">
    <property type="component" value="Unassembled WGS sequence"/>
</dbReference>
<keyword evidence="5" id="KW-0411">Iron-sulfur</keyword>
<keyword evidence="4" id="KW-0408">Iron</keyword>
<keyword evidence="3" id="KW-0479">Metal-binding</keyword>
<dbReference type="Pfam" id="PF05681">
    <property type="entry name" value="Fumerase"/>
    <property type="match status" value="1"/>
</dbReference>
<accession>A0A948RTV7</accession>
<evidence type="ECO:0000256" key="5">
    <source>
        <dbReference type="ARBA" id="ARBA00023014"/>
    </source>
</evidence>
<feature type="region of interest" description="Disordered" evidence="7">
    <location>
        <begin position="320"/>
        <end position="361"/>
    </location>
</feature>
<evidence type="ECO:0000256" key="2">
    <source>
        <dbReference type="ARBA" id="ARBA00022485"/>
    </source>
</evidence>
<name>A0A948RTV7_UNCEI</name>
<keyword evidence="6" id="KW-0456">Lyase</keyword>
<evidence type="ECO:0000313" key="9">
    <source>
        <dbReference type="EMBL" id="MBU2690918.1"/>
    </source>
</evidence>
<evidence type="ECO:0000256" key="6">
    <source>
        <dbReference type="ARBA" id="ARBA00023239"/>
    </source>
</evidence>
<evidence type="ECO:0000259" key="8">
    <source>
        <dbReference type="Pfam" id="PF05681"/>
    </source>
</evidence>
<dbReference type="InterPro" id="IPR004646">
    <property type="entry name" value="Fe-S_hydro-lyase_TtdA-typ_cat"/>
</dbReference>
<comment type="similarity">
    <text evidence="1">Belongs to the class-I fumarase family.</text>
</comment>
<dbReference type="AlphaFoldDB" id="A0A948RTV7"/>
<dbReference type="PANTHER" id="PTHR43351:SF2">
    <property type="entry name" value="L(+)-TARTRATE DEHYDRATASE SUBUNIT BETA-RELATED"/>
    <property type="match status" value="1"/>
</dbReference>
<dbReference type="GO" id="GO:0046872">
    <property type="term" value="F:metal ion binding"/>
    <property type="evidence" value="ECO:0007669"/>
    <property type="project" value="UniProtKB-KW"/>
</dbReference>
<evidence type="ECO:0000256" key="1">
    <source>
        <dbReference type="ARBA" id="ARBA00008876"/>
    </source>
</evidence>
<sequence length="361" mass="38224">MKTSKKRPSVVRKTKKAGKSNLDPKILEATFLEIIRRTSCELPGDALNAIRAGQKREKPSSLGKYALGVVLENVELARKNSLPLCQDTGTVTFYIKHPHEIDESVLKRAASAATAKATAMGYLRQNSVDSLTGKNSGNNLGPGSPVFYIETWRNPSMDIRLILKGGGCENVGTQYSLPNVGLKAGRDLDGVEKCILDAVFKAQGKGCGPGILGVCIGGDRASSLSMAKKQFLRPLNDTSDNKDLAKLEKAIVKKSNSLDIGPMGFGGETTVLGCKIGALNRLPASYFVSLSYMCWAYRRQGATVGLDGSLKGWLYPTGAAGGTKTGAKSGKATSAKAKPARTGSVKTKPVKTGSAKKGGRR</sequence>
<reference evidence="9" key="1">
    <citation type="submission" date="2021-05" db="EMBL/GenBank/DDBJ databases">
        <title>Energy efficiency and biological interactions define the core microbiome of deep oligotrophic groundwater.</title>
        <authorList>
            <person name="Mehrshad M."/>
            <person name="Lopez-Fernandez M."/>
            <person name="Bell E."/>
            <person name="Bernier-Latmani R."/>
            <person name="Bertilsson S."/>
            <person name="Dopson M."/>
        </authorList>
    </citation>
    <scope>NUCLEOTIDE SEQUENCE</scope>
    <source>
        <strain evidence="9">Modern_marine.mb.64</strain>
    </source>
</reference>
<dbReference type="EMBL" id="JAHJDP010000042">
    <property type="protein sequence ID" value="MBU2690918.1"/>
    <property type="molecule type" value="Genomic_DNA"/>
</dbReference>
<dbReference type="GO" id="GO:0016829">
    <property type="term" value="F:lyase activity"/>
    <property type="evidence" value="ECO:0007669"/>
    <property type="project" value="UniProtKB-KW"/>
</dbReference>
<gene>
    <name evidence="9" type="ORF">KJ970_08315</name>
</gene>
<feature type="compositionally biased region" description="Low complexity" evidence="7">
    <location>
        <begin position="325"/>
        <end position="337"/>
    </location>
</feature>
<dbReference type="PANTHER" id="PTHR43351">
    <property type="entry name" value="L(+)-TARTRATE DEHYDRATASE SUBUNIT BETA"/>
    <property type="match status" value="1"/>
</dbReference>
<proteinExistence type="inferred from homology"/>